<dbReference type="GO" id="GO:0004553">
    <property type="term" value="F:hydrolase activity, hydrolyzing O-glycosyl compounds"/>
    <property type="evidence" value="ECO:0007669"/>
    <property type="project" value="InterPro"/>
</dbReference>
<dbReference type="Pfam" id="PF00704">
    <property type="entry name" value="Glyco_hydro_18"/>
    <property type="match status" value="1"/>
</dbReference>
<dbReference type="Gene3D" id="3.20.20.80">
    <property type="entry name" value="Glycosidases"/>
    <property type="match status" value="1"/>
</dbReference>
<organism evidence="7 8">
    <name type="scientific">Spinacia oleracea</name>
    <name type="common">Spinach</name>
    <dbReference type="NCBI Taxonomy" id="3562"/>
    <lineage>
        <taxon>Eukaryota</taxon>
        <taxon>Viridiplantae</taxon>
        <taxon>Streptophyta</taxon>
        <taxon>Embryophyta</taxon>
        <taxon>Tracheophyta</taxon>
        <taxon>Spermatophyta</taxon>
        <taxon>Magnoliopsida</taxon>
        <taxon>eudicotyledons</taxon>
        <taxon>Gunneridae</taxon>
        <taxon>Pentapetalae</taxon>
        <taxon>Caryophyllales</taxon>
        <taxon>Chenopodiaceae</taxon>
        <taxon>Chenopodioideae</taxon>
        <taxon>Anserineae</taxon>
        <taxon>Spinacia</taxon>
    </lineage>
</organism>
<dbReference type="KEGG" id="soe:110795558"/>
<dbReference type="InterPro" id="IPR000677">
    <property type="entry name" value="Chitinase-like"/>
</dbReference>
<keyword evidence="5" id="KW-0732">Signal</keyword>
<proteinExistence type="inferred from homology"/>
<keyword evidence="1 3" id="KW-0378">Hydrolase</keyword>
<sequence>MGLLLIIIFIFFTIFISPTKPENLKLFREYIGAEFTNVKFTDVPINPNLQFDFILSFAIDYTTSTSSPTPTNGKFNIFWDTKNLPPAQVSYIKKKHPNVRVGLSIGGDSIFNNLAYFQPKSIHSWVSNAVSSLTHIIKQFALDGIDIDYEHFKGDPDTFAECIGRLISILKRKGVVKFASIAPFDDPDVQNHYISLWKKYGHVIDYVNYQFYAYDNSTTIPEFIGYFEKQRKNYKGGKILTSFISDGSKGLAPTKGFFSACEILKKRKQLFGIFVWCADESKSSGFRYEKQGQTLLTTL</sequence>
<dbReference type="PANTHER" id="PTHR46476:SF13">
    <property type="entry name" value="2, PUTATIVE, EXPRESSED-RELATED"/>
    <property type="match status" value="1"/>
</dbReference>
<dbReference type="CDD" id="cd06544">
    <property type="entry name" value="GH18_narbonin"/>
    <property type="match status" value="1"/>
</dbReference>
<dbReference type="InterPro" id="IPR001223">
    <property type="entry name" value="Glyco_hydro18_cat"/>
</dbReference>
<dbReference type="RefSeq" id="XP_056687197.1">
    <property type="nucleotide sequence ID" value="XM_056831219.1"/>
</dbReference>
<dbReference type="RefSeq" id="XP_021856267.1">
    <property type="nucleotide sequence ID" value="XM_022000575.1"/>
</dbReference>
<keyword evidence="2 3" id="KW-0326">Glycosidase</keyword>
<evidence type="ECO:0000259" key="6">
    <source>
        <dbReference type="PROSITE" id="PS51910"/>
    </source>
</evidence>
<dbReference type="GeneID" id="110795558"/>
<evidence type="ECO:0000256" key="3">
    <source>
        <dbReference type="RuleBase" id="RU000489"/>
    </source>
</evidence>
<dbReference type="AlphaFoldDB" id="A0A9R0IVG1"/>
<dbReference type="GO" id="GO:0005975">
    <property type="term" value="P:carbohydrate metabolic process"/>
    <property type="evidence" value="ECO:0007669"/>
    <property type="project" value="InterPro"/>
</dbReference>
<feature type="signal peptide" evidence="5">
    <location>
        <begin position="1"/>
        <end position="21"/>
    </location>
</feature>
<reference evidence="8" key="2">
    <citation type="submission" date="2025-04" db="UniProtKB">
        <authorList>
            <consortium name="RefSeq"/>
        </authorList>
    </citation>
    <scope>IDENTIFICATION</scope>
    <source>
        <tissue evidence="9">Leaf</tissue>
    </source>
</reference>
<comment type="similarity">
    <text evidence="4">Belongs to the glycosyl hydrolase 18 family.</text>
</comment>
<dbReference type="PROSITE" id="PS51910">
    <property type="entry name" value="GH18_2"/>
    <property type="match status" value="1"/>
</dbReference>
<keyword evidence="7" id="KW-1185">Reference proteome</keyword>
<evidence type="ECO:0000256" key="4">
    <source>
        <dbReference type="RuleBase" id="RU004453"/>
    </source>
</evidence>
<evidence type="ECO:0000256" key="1">
    <source>
        <dbReference type="ARBA" id="ARBA00022801"/>
    </source>
</evidence>
<gene>
    <name evidence="8 9" type="primary">LOC110795558</name>
</gene>
<feature type="chain" id="PRO_5040467749" evidence="5">
    <location>
        <begin position="22"/>
        <end position="299"/>
    </location>
</feature>
<dbReference type="InterPro" id="IPR001579">
    <property type="entry name" value="Glyco_hydro_18_chit_AS"/>
</dbReference>
<dbReference type="PROSITE" id="PS01095">
    <property type="entry name" value="GH18_1"/>
    <property type="match status" value="1"/>
</dbReference>
<dbReference type="PANTHER" id="PTHR46476">
    <property type="entry name" value="CHITINASE 2-LIKE"/>
    <property type="match status" value="1"/>
</dbReference>
<dbReference type="OrthoDB" id="3012298at2759"/>
<dbReference type="Proteomes" id="UP000813463">
    <property type="component" value="Chromosome 6"/>
</dbReference>
<dbReference type="InterPro" id="IPR017853">
    <property type="entry name" value="GH"/>
</dbReference>
<accession>A0A9R0IVG1</accession>
<evidence type="ECO:0000313" key="9">
    <source>
        <dbReference type="RefSeq" id="XP_056687197.1"/>
    </source>
</evidence>
<dbReference type="SUPFAM" id="SSF51445">
    <property type="entry name" value="(Trans)glycosidases"/>
    <property type="match status" value="1"/>
</dbReference>
<evidence type="ECO:0000313" key="7">
    <source>
        <dbReference type="Proteomes" id="UP000813463"/>
    </source>
</evidence>
<dbReference type="PRINTS" id="PR00551">
    <property type="entry name" value="2SGLOBULIN"/>
</dbReference>
<name>A0A9R0IVG1_SPIOL</name>
<reference evidence="7" key="1">
    <citation type="journal article" date="2021" name="Nat. Commun.">
        <title>Genomic analyses provide insights into spinach domestication and the genetic basis of agronomic traits.</title>
        <authorList>
            <person name="Cai X."/>
            <person name="Sun X."/>
            <person name="Xu C."/>
            <person name="Sun H."/>
            <person name="Wang X."/>
            <person name="Ge C."/>
            <person name="Zhang Z."/>
            <person name="Wang Q."/>
            <person name="Fei Z."/>
            <person name="Jiao C."/>
            <person name="Wang Q."/>
        </authorList>
    </citation>
    <scope>NUCLEOTIDE SEQUENCE [LARGE SCALE GENOMIC DNA]</scope>
    <source>
        <strain evidence="7">cv. Varoflay</strain>
    </source>
</reference>
<evidence type="ECO:0000256" key="2">
    <source>
        <dbReference type="ARBA" id="ARBA00023295"/>
    </source>
</evidence>
<protein>
    <submittedName>
        <fullName evidence="8 9">Chitinase 2</fullName>
    </submittedName>
</protein>
<feature type="domain" description="GH18" evidence="6">
    <location>
        <begin position="25"/>
        <end position="299"/>
    </location>
</feature>
<evidence type="ECO:0000256" key="5">
    <source>
        <dbReference type="SAM" id="SignalP"/>
    </source>
</evidence>
<evidence type="ECO:0000313" key="8">
    <source>
        <dbReference type="RefSeq" id="XP_021856267.1"/>
    </source>
</evidence>